<dbReference type="KEGG" id="cck:Ccar_03265"/>
<keyword evidence="2" id="KW-1185">Reference proteome</keyword>
<protein>
    <submittedName>
        <fullName evidence="1">Putative cell wall binding repeat 2-containing protein</fullName>
    </submittedName>
</protein>
<dbReference type="AlphaFoldDB" id="C6PML5"/>
<comment type="caution">
    <text evidence="1">The sequence shown here is derived from an EMBL/GenBank/DDBJ whole genome shotgun (WGS) entry which is preliminary data.</text>
</comment>
<dbReference type="OrthoDB" id="2077808at2"/>
<evidence type="ECO:0000313" key="1">
    <source>
        <dbReference type="EMBL" id="EET89414.1"/>
    </source>
</evidence>
<reference evidence="1 2" key="1">
    <citation type="submission" date="2009-06" db="EMBL/GenBank/DDBJ databases">
        <title>The draft genome of Clostridium carboxidivorans P7.</title>
        <authorList>
            <consortium name="US DOE Joint Genome Institute (JGI-PGF)"/>
            <person name="Lucas S."/>
            <person name="Copeland A."/>
            <person name="Lapidus A."/>
            <person name="Glavina del Rio T."/>
            <person name="Tice H."/>
            <person name="Bruce D."/>
            <person name="Goodwin L."/>
            <person name="Pitluck S."/>
            <person name="Larimer F."/>
            <person name="Land M.L."/>
            <person name="Hauser L."/>
            <person name="Hemme C.L."/>
        </authorList>
    </citation>
    <scope>NUCLEOTIDE SEQUENCE [LARGE SCALE GENOMIC DNA]</scope>
    <source>
        <strain evidence="1 2">P7</strain>
    </source>
</reference>
<dbReference type="EMBL" id="ACVI01000001">
    <property type="protein sequence ID" value="EET89414.1"/>
    <property type="molecule type" value="Genomic_DNA"/>
</dbReference>
<name>C6PML5_9CLOT</name>
<accession>C6PML5</accession>
<dbReference type="STRING" id="536227.Ccar_03265"/>
<sequence length="341" mass="36793">MFRKVFKYFICMEIISLFLTTILLDNPAKAEAGRVTRISGADRYITAAQIATTNWRNSDNVVLVSGEGYADAVSASVLAKKLDAPILLTPSNALDANTKEALAELEAKKIYIIGGNASISQNVRDCLKSKYTLIELGGSNRYETNISVDKELIRLGVDPTNIIMASGEGFSDALSTAPIASSEEQILLLANNDINYMKSTINFVKSNNSKVTVVGTEEVINDEIFNAVNGTLRVNGGADRFDTNLKVLSKFSSSLNFNNMYIVNASSDDGYADALVASVLAGKNKSPLILLDSDGASSTTNAIKFTRDNINRMSDITVIGGTGVISNNIFDQINKCFPCIY</sequence>
<dbReference type="Proteomes" id="UP000004198">
    <property type="component" value="Unassembled WGS sequence"/>
</dbReference>
<dbReference type="RefSeq" id="WP_007058888.1">
    <property type="nucleotide sequence ID" value="NZ_ACVI01000001.1"/>
</dbReference>
<dbReference type="PANTHER" id="PTHR30032">
    <property type="entry name" value="N-ACETYLMURAMOYL-L-ALANINE AMIDASE-RELATED"/>
    <property type="match status" value="1"/>
</dbReference>
<dbReference type="Pfam" id="PF04122">
    <property type="entry name" value="CW_binding_2"/>
    <property type="match status" value="3"/>
</dbReference>
<evidence type="ECO:0000313" key="2">
    <source>
        <dbReference type="Proteomes" id="UP000004198"/>
    </source>
</evidence>
<dbReference type="Gene3D" id="3.40.50.12090">
    <property type="match status" value="2"/>
</dbReference>
<gene>
    <name evidence="1" type="ORF">CcarbDRAFT_0003</name>
</gene>
<proteinExistence type="predicted"/>
<organism evidence="1 2">
    <name type="scientific">Clostridium carboxidivorans P7</name>
    <dbReference type="NCBI Taxonomy" id="536227"/>
    <lineage>
        <taxon>Bacteria</taxon>
        <taxon>Bacillati</taxon>
        <taxon>Bacillota</taxon>
        <taxon>Clostridia</taxon>
        <taxon>Eubacteriales</taxon>
        <taxon>Clostridiaceae</taxon>
        <taxon>Clostridium</taxon>
    </lineage>
</organism>
<dbReference type="PANTHER" id="PTHR30032:SF8">
    <property type="entry name" value="GERMINATION-SPECIFIC N-ACETYLMURAMOYL-L-ALANINE AMIDASE"/>
    <property type="match status" value="1"/>
</dbReference>
<dbReference type="PATRIC" id="fig|536227.13.peg.688"/>
<dbReference type="eggNOG" id="COG2247">
    <property type="taxonomic scope" value="Bacteria"/>
</dbReference>
<dbReference type="InterPro" id="IPR051922">
    <property type="entry name" value="Bact_Sporulation_Assoc"/>
</dbReference>
<dbReference type="InterPro" id="IPR007253">
    <property type="entry name" value="Cell_wall-bd_2"/>
</dbReference>